<dbReference type="RefSeq" id="XP_014670181.1">
    <property type="nucleotide sequence ID" value="XM_014814695.1"/>
</dbReference>
<evidence type="ECO:0000313" key="2">
    <source>
        <dbReference type="Proteomes" id="UP000695022"/>
    </source>
</evidence>
<protein>
    <submittedName>
        <fullName evidence="3">Uncharacterized protein K02A2.6-like</fullName>
    </submittedName>
</protein>
<dbReference type="Proteomes" id="UP000695022">
    <property type="component" value="Unplaced"/>
</dbReference>
<dbReference type="InterPro" id="IPR050951">
    <property type="entry name" value="Retrovirus_Pol_polyprotein"/>
</dbReference>
<dbReference type="PANTHER" id="PTHR37984">
    <property type="entry name" value="PROTEIN CBG26694"/>
    <property type="match status" value="1"/>
</dbReference>
<dbReference type="Gene3D" id="3.30.420.10">
    <property type="entry name" value="Ribonuclease H-like superfamily/Ribonuclease H"/>
    <property type="match status" value="1"/>
</dbReference>
<keyword evidence="2" id="KW-1185">Reference proteome</keyword>
<sequence>MSWLPEGPWLDLAVDLCGPFPTGEYLMVGVDYYSRWVEVAILKTTTADKIVEHLEQWFSVYGVPKTIKSDNGPQFVSSVFKDFLSQNGIGHRRTTPYWPRANGQVEVQNRTLLKSIRVACAEGKNWRRELPKFLLAYRSTPHSVTGATPAELMFGRNIRTKLSQSVEDCASEQGDIDSKARVTDAKCKLQSKQYADKKRHAVASDLDIGDRVLLRQDKQNKLTTRYEHDPYEIVEKKGSSLTLEDKHGKRVRRSTGHVKRFVQGLEHCEDDGEVSEDIEEVPAELGIGVNRPRRNVGPPAVLRDYVL</sequence>
<evidence type="ECO:0000259" key="1">
    <source>
        <dbReference type="PROSITE" id="PS50994"/>
    </source>
</evidence>
<dbReference type="Pfam" id="PF00665">
    <property type="entry name" value="rve"/>
    <property type="match status" value="1"/>
</dbReference>
<dbReference type="InterPro" id="IPR001584">
    <property type="entry name" value="Integrase_cat-core"/>
</dbReference>
<dbReference type="PANTHER" id="PTHR37984:SF11">
    <property type="entry name" value="INTEGRASE CATALYTIC DOMAIN-CONTAINING PROTEIN"/>
    <property type="match status" value="1"/>
</dbReference>
<dbReference type="SUPFAM" id="SSF53098">
    <property type="entry name" value="Ribonuclease H-like"/>
    <property type="match status" value="1"/>
</dbReference>
<feature type="domain" description="Integrase catalytic" evidence="1">
    <location>
        <begin position="4"/>
        <end position="157"/>
    </location>
</feature>
<evidence type="ECO:0000313" key="3">
    <source>
        <dbReference type="RefSeq" id="XP_014670181.1"/>
    </source>
</evidence>
<dbReference type="PROSITE" id="PS50994">
    <property type="entry name" value="INTEGRASE"/>
    <property type="match status" value="1"/>
</dbReference>
<dbReference type="InterPro" id="IPR036397">
    <property type="entry name" value="RNaseH_sf"/>
</dbReference>
<name>A0ABM1EDB0_PRICU</name>
<gene>
    <name evidence="3" type="primary">LOC106811152</name>
</gene>
<dbReference type="InterPro" id="IPR012337">
    <property type="entry name" value="RNaseH-like_sf"/>
</dbReference>
<reference evidence="3" key="1">
    <citation type="submission" date="2025-08" db="UniProtKB">
        <authorList>
            <consortium name="RefSeq"/>
        </authorList>
    </citation>
    <scope>IDENTIFICATION</scope>
</reference>
<dbReference type="GeneID" id="106811152"/>
<organism evidence="2 3">
    <name type="scientific">Priapulus caudatus</name>
    <name type="common">Priapulid worm</name>
    <dbReference type="NCBI Taxonomy" id="37621"/>
    <lineage>
        <taxon>Eukaryota</taxon>
        <taxon>Metazoa</taxon>
        <taxon>Ecdysozoa</taxon>
        <taxon>Scalidophora</taxon>
        <taxon>Priapulida</taxon>
        <taxon>Priapulimorpha</taxon>
        <taxon>Priapulimorphida</taxon>
        <taxon>Priapulidae</taxon>
        <taxon>Priapulus</taxon>
    </lineage>
</organism>
<accession>A0ABM1EDB0</accession>
<proteinExistence type="predicted"/>